<reference evidence="3" key="1">
    <citation type="journal article" date="2017" name="Genome Biol.">
        <title>Comparative genomics reveals high biological diversity and specific adaptations in the industrially and medically important fungal genus Aspergillus.</title>
        <authorList>
            <person name="de Vries R.P."/>
            <person name="Riley R."/>
            <person name="Wiebenga A."/>
            <person name="Aguilar-Osorio G."/>
            <person name="Amillis S."/>
            <person name="Uchima C.A."/>
            <person name="Anderluh G."/>
            <person name="Asadollahi M."/>
            <person name="Askin M."/>
            <person name="Barry K."/>
            <person name="Battaglia E."/>
            <person name="Bayram O."/>
            <person name="Benocci T."/>
            <person name="Braus-Stromeyer S.A."/>
            <person name="Caldana C."/>
            <person name="Canovas D."/>
            <person name="Cerqueira G.C."/>
            <person name="Chen F."/>
            <person name="Chen W."/>
            <person name="Choi C."/>
            <person name="Clum A."/>
            <person name="Dos Santos R.A."/>
            <person name="Damasio A.R."/>
            <person name="Diallinas G."/>
            <person name="Emri T."/>
            <person name="Fekete E."/>
            <person name="Flipphi M."/>
            <person name="Freyberg S."/>
            <person name="Gallo A."/>
            <person name="Gournas C."/>
            <person name="Habgood R."/>
            <person name="Hainaut M."/>
            <person name="Harispe M.L."/>
            <person name="Henrissat B."/>
            <person name="Hilden K.S."/>
            <person name="Hope R."/>
            <person name="Hossain A."/>
            <person name="Karabika E."/>
            <person name="Karaffa L."/>
            <person name="Karanyi Z."/>
            <person name="Krasevec N."/>
            <person name="Kuo A."/>
            <person name="Kusch H."/>
            <person name="LaButti K."/>
            <person name="Lagendijk E.L."/>
            <person name="Lapidus A."/>
            <person name="Levasseur A."/>
            <person name="Lindquist E."/>
            <person name="Lipzen A."/>
            <person name="Logrieco A.F."/>
            <person name="MacCabe A."/>
            <person name="Maekelae M.R."/>
            <person name="Malavazi I."/>
            <person name="Melin P."/>
            <person name="Meyer V."/>
            <person name="Mielnichuk N."/>
            <person name="Miskei M."/>
            <person name="Molnar A.P."/>
            <person name="Mule G."/>
            <person name="Ngan C.Y."/>
            <person name="Orejas M."/>
            <person name="Orosz E."/>
            <person name="Ouedraogo J.P."/>
            <person name="Overkamp K.M."/>
            <person name="Park H.-S."/>
            <person name="Perrone G."/>
            <person name="Piumi F."/>
            <person name="Punt P.J."/>
            <person name="Ram A.F."/>
            <person name="Ramon A."/>
            <person name="Rauscher S."/>
            <person name="Record E."/>
            <person name="Riano-Pachon D.M."/>
            <person name="Robert V."/>
            <person name="Roehrig J."/>
            <person name="Ruller R."/>
            <person name="Salamov A."/>
            <person name="Salih N.S."/>
            <person name="Samson R.A."/>
            <person name="Sandor E."/>
            <person name="Sanguinetti M."/>
            <person name="Schuetze T."/>
            <person name="Sepcic K."/>
            <person name="Shelest E."/>
            <person name="Sherlock G."/>
            <person name="Sophianopoulou V."/>
            <person name="Squina F.M."/>
            <person name="Sun H."/>
            <person name="Susca A."/>
            <person name="Todd R.B."/>
            <person name="Tsang A."/>
            <person name="Unkles S.E."/>
            <person name="van de Wiele N."/>
            <person name="van Rossen-Uffink D."/>
            <person name="Oliveira J.V."/>
            <person name="Vesth T.C."/>
            <person name="Visser J."/>
            <person name="Yu J.-H."/>
            <person name="Zhou M."/>
            <person name="Andersen M.R."/>
            <person name="Archer D.B."/>
            <person name="Baker S.E."/>
            <person name="Benoit I."/>
            <person name="Brakhage A.A."/>
            <person name="Braus G.H."/>
            <person name="Fischer R."/>
            <person name="Frisvad J.C."/>
            <person name="Goldman G.H."/>
            <person name="Houbraken J."/>
            <person name="Oakley B."/>
            <person name="Pocsi I."/>
            <person name="Scazzocchio C."/>
            <person name="Seiboth B."/>
            <person name="vanKuyk P.A."/>
            <person name="Wortman J."/>
            <person name="Dyer P.S."/>
            <person name="Grigoriev I.V."/>
        </authorList>
    </citation>
    <scope>NUCLEOTIDE SEQUENCE [LARGE SCALE GENOMIC DNA]</scope>
    <source>
        <strain evidence="3">CBS 516.65</strain>
    </source>
</reference>
<name>A0A1L9VGC8_ASPGL</name>
<accession>A0A1L9VGC8</accession>
<dbReference type="OrthoDB" id="3546385at2759"/>
<evidence type="ECO:0000313" key="2">
    <source>
        <dbReference type="EMBL" id="OJJ82987.1"/>
    </source>
</evidence>
<feature type="domain" description="2EXR" evidence="1">
    <location>
        <begin position="6"/>
        <end position="123"/>
    </location>
</feature>
<sequence>MNSSTFPLFLNLPPELRTQIWRDALPEEEQPALYPYKRGCWHPRWLSPSDEGYCPGPHPDIWMEFRHDLLDNIQLELPLVFVNHEARSITLAWARQQNINIRFCESRQCHIFTRPFNPNCDALYIMPERLYDFYSETCDRMEEPDLFDHFVTFPYSFFYYFAVHEALLPADDDPLVDIFREFSCLKVLFVIVNTPPEFTDHELKVQPQWGPERPEQGRALCWDPNRQCFDWRDGKYFGDEALYRRIEEGSKKLIPGLVSEDIRSLEIRPVCTVRR</sequence>
<keyword evidence="3" id="KW-1185">Reference proteome</keyword>
<dbReference type="RefSeq" id="XP_022399685.1">
    <property type="nucleotide sequence ID" value="XM_022546875.1"/>
</dbReference>
<dbReference type="InterPro" id="IPR045518">
    <property type="entry name" value="2EXR"/>
</dbReference>
<evidence type="ECO:0000313" key="3">
    <source>
        <dbReference type="Proteomes" id="UP000184300"/>
    </source>
</evidence>
<dbReference type="GeneID" id="34463136"/>
<protein>
    <recommendedName>
        <fullName evidence="1">2EXR domain-containing protein</fullName>
    </recommendedName>
</protein>
<proteinExistence type="predicted"/>
<dbReference type="EMBL" id="KV878900">
    <property type="protein sequence ID" value="OJJ82987.1"/>
    <property type="molecule type" value="Genomic_DNA"/>
</dbReference>
<evidence type="ECO:0000259" key="1">
    <source>
        <dbReference type="Pfam" id="PF20150"/>
    </source>
</evidence>
<dbReference type="Pfam" id="PF20150">
    <property type="entry name" value="2EXR"/>
    <property type="match status" value="1"/>
</dbReference>
<dbReference type="AlphaFoldDB" id="A0A1L9VGC8"/>
<dbReference type="VEuPathDB" id="FungiDB:ASPGLDRAFT_48313"/>
<dbReference type="Proteomes" id="UP000184300">
    <property type="component" value="Unassembled WGS sequence"/>
</dbReference>
<organism evidence="2 3">
    <name type="scientific">Aspergillus glaucus CBS 516.65</name>
    <dbReference type="NCBI Taxonomy" id="1160497"/>
    <lineage>
        <taxon>Eukaryota</taxon>
        <taxon>Fungi</taxon>
        <taxon>Dikarya</taxon>
        <taxon>Ascomycota</taxon>
        <taxon>Pezizomycotina</taxon>
        <taxon>Eurotiomycetes</taxon>
        <taxon>Eurotiomycetidae</taxon>
        <taxon>Eurotiales</taxon>
        <taxon>Aspergillaceae</taxon>
        <taxon>Aspergillus</taxon>
        <taxon>Aspergillus subgen. Aspergillus</taxon>
    </lineage>
</organism>
<gene>
    <name evidence="2" type="ORF">ASPGLDRAFT_48313</name>
</gene>